<accession>A0AAQ3UIS2</accession>
<reference evidence="2 3" key="1">
    <citation type="submission" date="2024-02" db="EMBL/GenBank/DDBJ databases">
        <title>High-quality chromosome-scale genome assembly of Pensacola bahiagrass (Paspalum notatum Flugge var. saurae).</title>
        <authorList>
            <person name="Vega J.M."/>
            <person name="Podio M."/>
            <person name="Orjuela J."/>
            <person name="Siena L.A."/>
            <person name="Pessino S.C."/>
            <person name="Combes M.C."/>
            <person name="Mariac C."/>
            <person name="Albertini E."/>
            <person name="Pupilli F."/>
            <person name="Ortiz J.P.A."/>
            <person name="Leblanc O."/>
        </authorList>
    </citation>
    <scope>NUCLEOTIDE SEQUENCE [LARGE SCALE GENOMIC DNA]</scope>
    <source>
        <strain evidence="2">R1</strain>
        <tissue evidence="2">Leaf</tissue>
    </source>
</reference>
<dbReference type="SUPFAM" id="SSF56219">
    <property type="entry name" value="DNase I-like"/>
    <property type="match status" value="1"/>
</dbReference>
<gene>
    <name evidence="2" type="ORF">U9M48_039052</name>
</gene>
<dbReference type="Pfam" id="PF25051">
    <property type="entry name" value="WHD_MCM8"/>
    <property type="match status" value="1"/>
</dbReference>
<dbReference type="PROSITE" id="PS50878">
    <property type="entry name" value="RT_POL"/>
    <property type="match status" value="1"/>
</dbReference>
<evidence type="ECO:0000259" key="1">
    <source>
        <dbReference type="PROSITE" id="PS50878"/>
    </source>
</evidence>
<name>A0AAQ3UIS2_PASNO</name>
<dbReference type="Proteomes" id="UP001341281">
    <property type="component" value="Chromosome 09"/>
</dbReference>
<dbReference type="CDD" id="cd22247">
    <property type="entry name" value="MCM8_WHD"/>
    <property type="match status" value="1"/>
</dbReference>
<dbReference type="PANTHER" id="PTHR19446">
    <property type="entry name" value="REVERSE TRANSCRIPTASES"/>
    <property type="match status" value="1"/>
</dbReference>
<protein>
    <recommendedName>
        <fullName evidence="1">Reverse transcriptase domain-containing protein</fullName>
    </recommendedName>
</protein>
<feature type="domain" description="Reverse transcriptase" evidence="1">
    <location>
        <begin position="581"/>
        <end position="857"/>
    </location>
</feature>
<organism evidence="2 3">
    <name type="scientific">Paspalum notatum var. saurae</name>
    <dbReference type="NCBI Taxonomy" id="547442"/>
    <lineage>
        <taxon>Eukaryota</taxon>
        <taxon>Viridiplantae</taxon>
        <taxon>Streptophyta</taxon>
        <taxon>Embryophyta</taxon>
        <taxon>Tracheophyta</taxon>
        <taxon>Spermatophyta</taxon>
        <taxon>Magnoliopsida</taxon>
        <taxon>Liliopsida</taxon>
        <taxon>Poales</taxon>
        <taxon>Poaceae</taxon>
        <taxon>PACMAD clade</taxon>
        <taxon>Panicoideae</taxon>
        <taxon>Andropogonodae</taxon>
        <taxon>Paspaleae</taxon>
        <taxon>Paspalinae</taxon>
        <taxon>Paspalum</taxon>
    </lineage>
</organism>
<keyword evidence="3" id="KW-1185">Reference proteome</keyword>
<dbReference type="InterPro" id="IPR056875">
    <property type="entry name" value="MCM8/REC_WHD"/>
</dbReference>
<dbReference type="InterPro" id="IPR000477">
    <property type="entry name" value="RT_dom"/>
</dbReference>
<dbReference type="InterPro" id="IPR036691">
    <property type="entry name" value="Endo/exonu/phosph_ase_sf"/>
</dbReference>
<dbReference type="Pfam" id="PF00078">
    <property type="entry name" value="RVT_1"/>
    <property type="match status" value="1"/>
</dbReference>
<sequence length="1097" mass="124704">MQLHTNDVVNFKSNKRIRTASQRNCDLEFGVGGNSVASRLRLHPEKYKDFAPLTGQFLRIYLIQENMFSPGWGWGFVKSLHHETSGYVPVARRYQDVVDIMGESLYDKYVDEHGCVDFARSGGMNQQKEARRFLNALNKESELQRKDCFSRAEFYSLADKISLRVPDLDALVDDLNIQADNGIIFTMPANEVKMVKLTATPTAFLITVVYGPLRNSRKTAFLQEIQELKPQPGNMWLLLGDFNLIYKASDKNKRRLNLRLMNQFKDMLDCCDLKEINLQNRRYTWSNERRNPTLVKLDRVFANAEWDEAFDNHVLHGLSTSLSDHCPLLLSNQSGPRRPHSFKFENFWTMLPGFKEVVGNAWRARSTHHEPFHRLYYKLQTTAKALRQWSFNIISDAKLQLHMALEVIYRLDLAQETRALSPGEELLRSRLKKRVLGLAVIERARKKQAARLNAIKCGDANTRFFHKRITARRWKNFIQRLKDGSGWAATHEDKATRIQSHFENIMRRPSARKVDFIWATLGLRRHDLSLLDAPFSEQEIKRAIDLLPGDKAPGPDGFTGLFLKTCWDIIKGDVMEAANAFHALRCGSLPLINTANIILIPKKEGADEVGDFRPISLIHSFIKLISKALALRLQPHMNAIFSTCQSAFIKHRSIHDNFMAVRSAIRRFHRNKTSALFLKLDIAKAFDSISWEYLLALLEHLGFPTRWRGWIAAILSSSTSRVFLNGAPNPPLRHGRGLRQGDPLSPLLFVIAIDPLQRLLEVATEIGALAKLRGRPPSLRISMFADDAAIFITPTKGEVSMLARILDLFGEVTGLKTNFHKSTVVPIHCSGVMLSDVLSGLPAKRASFPLKYLGLPLSSTRLKRLDFQPLVDKISSKLNGWNGKNLSAAGRLTLVKAVLTSQVIYVLLALKPPKEVMKLIDSKRKQFLWAGTERLTGGKCKVSWTRAARPKKFGGLGILHLGKFSLALRLRWLWQDSKEPARKRVVGDLPCTAVDKVLFAAATSVTVGDGKSTLFWESTWLRGLRPRDIYPKIFSISRRKNRSIQEALSNNNWIKDLNFHHEELSAAHLQEYCQLWVERYITLPGSLQSLYIIGGRG</sequence>
<dbReference type="CDD" id="cd01650">
    <property type="entry name" value="RT_nLTR_like"/>
    <property type="match status" value="1"/>
</dbReference>
<evidence type="ECO:0000313" key="3">
    <source>
        <dbReference type="Proteomes" id="UP001341281"/>
    </source>
</evidence>
<evidence type="ECO:0000313" key="2">
    <source>
        <dbReference type="EMBL" id="WVZ93029.1"/>
    </source>
</evidence>
<dbReference type="EMBL" id="CP144753">
    <property type="protein sequence ID" value="WVZ93029.1"/>
    <property type="molecule type" value="Genomic_DNA"/>
</dbReference>
<proteinExistence type="predicted"/>
<dbReference type="Gene3D" id="3.60.10.10">
    <property type="entry name" value="Endonuclease/exonuclease/phosphatase"/>
    <property type="match status" value="1"/>
</dbReference>
<dbReference type="AlphaFoldDB" id="A0AAQ3UIS2"/>